<dbReference type="Proteomes" id="UP000650582">
    <property type="component" value="Unassembled WGS sequence"/>
</dbReference>
<evidence type="ECO:0000259" key="2">
    <source>
        <dbReference type="Pfam" id="PF12770"/>
    </source>
</evidence>
<dbReference type="Pfam" id="PF12770">
    <property type="entry name" value="CHAT"/>
    <property type="match status" value="1"/>
</dbReference>
<feature type="region of interest" description="Disordered" evidence="1">
    <location>
        <begin position="933"/>
        <end position="955"/>
    </location>
</feature>
<dbReference type="Gene3D" id="1.20.120.660">
    <property type="entry name" value="IL-4 antagonist (De novo design) like domain"/>
    <property type="match status" value="1"/>
</dbReference>
<evidence type="ECO:0000313" key="3">
    <source>
        <dbReference type="EMBL" id="KAF8666223.1"/>
    </source>
</evidence>
<evidence type="ECO:0000313" key="4">
    <source>
        <dbReference type="Proteomes" id="UP000650582"/>
    </source>
</evidence>
<organism evidence="3 4">
    <name type="scientific">Rhizoctonia solani</name>
    <dbReference type="NCBI Taxonomy" id="456999"/>
    <lineage>
        <taxon>Eukaryota</taxon>
        <taxon>Fungi</taxon>
        <taxon>Dikarya</taxon>
        <taxon>Basidiomycota</taxon>
        <taxon>Agaricomycotina</taxon>
        <taxon>Agaricomycetes</taxon>
        <taxon>Cantharellales</taxon>
        <taxon>Ceratobasidiaceae</taxon>
        <taxon>Rhizoctonia</taxon>
    </lineage>
</organism>
<dbReference type="SUPFAM" id="SSF48452">
    <property type="entry name" value="TPR-like"/>
    <property type="match status" value="1"/>
</dbReference>
<reference evidence="3" key="1">
    <citation type="submission" date="2020-09" db="EMBL/GenBank/DDBJ databases">
        <title>Comparative genome analyses of four rice-infecting Rhizoctonia solani isolates reveal extensive enrichment of homogalacturonan modification genes.</title>
        <authorList>
            <person name="Lee D.-Y."/>
            <person name="Jeon J."/>
            <person name="Kim K.-T."/>
            <person name="Cheong K."/>
            <person name="Song H."/>
            <person name="Choi G."/>
            <person name="Ko J."/>
            <person name="Opiyo S.O."/>
            <person name="Zuo S."/>
            <person name="Madhav S."/>
            <person name="Lee Y.-H."/>
            <person name="Wang G.-L."/>
        </authorList>
    </citation>
    <scope>NUCLEOTIDE SEQUENCE</scope>
    <source>
        <strain evidence="3">AG1-IA YN-7</strain>
    </source>
</reference>
<sequence>MSGERNKDTSTSQHILNDALNDESSLRRTDSHTSYQIPVVDHTYEALLQLGAYHFGQYRHSKKLEDIHKTIEYGTRALDLTPQDHLDLPRRHAALGMSYTHRYQRLGDTNDLEKALEYKHRALALTPDGHPDLPRHYAALGVSYTDQYRHFGKLADLEKAIEYDYQALELTPDGHPDLSRRHAALGVSYTDRYQRLNEVGDLAKAIEFKSRALALTPSGDPDLPDRHAALGASYADRYRHLSEVSDLEKAIEYKSQALALTPSGHPSLPDRHATLGVSHSDRYQRLGEIYDLEKAIQCDSCALELTPVDHLTLPDRHAALGVSYRDRHQRLGELGDLEKALEHNSRALSLTPGDHPALPGRYAALGVSYSDRYRHLGELTNLEKAIEYNDRALTLTPDNHPDLRRRHAAMGVLYADRYKRLGELADLEKAIEYDRQALVLTPDGHSSLPDRHAALGASHGDRYRRLGELVDLEQAIERNHHALMLTPEGHPNLPDRHANLGASHNDRYKRLGELNDLDKAIECDSQALALTSDDHPDFPARYAALGVLYTDRYRHTGEIADVEKAIETKFQALTLTPNGHPDLQRRHAALGISYIDRYRCLGLIADLNDAIEFFTDALTFTPEGHSDLSDRHANLGVSYSDRYRRLSELTDLKKAMEHHSRALNLTPYGHSQLPLRHFNLGISCHQQYQQTHDSSHLNNSLSSFREASQLLNGVPRDVFDNAFRWANLASKHSHLGCIEAFQATIDLLPHFIWLGSTTTQRYRDISSTENLAVRAASAAILSCKYALALEWLEHARCVVWSQSLMLRSPVNILQASHPDLATQLQSISRQLHHANSQSSSSHPVVDAPDHRHRLAREYNDLVAQARKLPGFEGFLLPTKTSELIEAARNGPVVVINCEENHCDALIVMPGSGDITHVPLPNFTGTKAQYTRIEMEKSIRSRQPSERGTKRRPAQEEEIDFEKILASLWYDIVKPVLDFLEYTHKTDEISRKMPHITWCPTGAISFLPLHAAGDYERPQSRVFDYVISSYTPTLTALLSSSSSTLDRDCRVLVIGQEATPGHQQLPGTTKELECVVGRIQDRAGYLQLLGSQATTTAVLDAMEHHDWVHLACHAHQNVHDPTDSGFFLHNGTLNLASINQRSLKNKGLAFLSACQTATGDEQLPDEAIHLASGMLTAGYSSVIATMWSVYDDDAPLVADRVYAQLMKDGRIGNGEAGKALHNALGELRDKVGEKEFSHWVPYIHIGS</sequence>
<dbReference type="Gene3D" id="1.25.40.10">
    <property type="entry name" value="Tetratricopeptide repeat domain"/>
    <property type="match status" value="4"/>
</dbReference>
<dbReference type="InterPro" id="IPR024983">
    <property type="entry name" value="CHAT_dom"/>
</dbReference>
<dbReference type="EMBL" id="JACYCC010000410">
    <property type="protein sequence ID" value="KAF8666223.1"/>
    <property type="molecule type" value="Genomic_DNA"/>
</dbReference>
<dbReference type="PANTHER" id="PTHR19959:SF119">
    <property type="entry name" value="FUNGAL LIPASE-LIKE DOMAIN-CONTAINING PROTEIN"/>
    <property type="match status" value="1"/>
</dbReference>
<name>A0A8H7H0J0_9AGAM</name>
<feature type="compositionally biased region" description="Basic and acidic residues" evidence="1">
    <location>
        <begin position="933"/>
        <end position="947"/>
    </location>
</feature>
<comment type="caution">
    <text evidence="3">The sequence shown here is derived from an EMBL/GenBank/DDBJ whole genome shotgun (WGS) entry which is preliminary data.</text>
</comment>
<dbReference type="PANTHER" id="PTHR19959">
    <property type="entry name" value="KINESIN LIGHT CHAIN"/>
    <property type="match status" value="1"/>
</dbReference>
<protein>
    <submittedName>
        <fullName evidence="3">TPR-like protein</fullName>
    </submittedName>
</protein>
<dbReference type="SUPFAM" id="SSF81901">
    <property type="entry name" value="HCP-like"/>
    <property type="match status" value="1"/>
</dbReference>
<gene>
    <name evidence="3" type="ORF">RHS04_09715</name>
</gene>
<feature type="domain" description="CHAT" evidence="2">
    <location>
        <begin position="966"/>
        <end position="1246"/>
    </location>
</feature>
<dbReference type="InterPro" id="IPR011990">
    <property type="entry name" value="TPR-like_helical_dom_sf"/>
</dbReference>
<proteinExistence type="predicted"/>
<accession>A0A8H7H0J0</accession>
<dbReference type="AlphaFoldDB" id="A0A8H7H0J0"/>
<evidence type="ECO:0000256" key="1">
    <source>
        <dbReference type="SAM" id="MobiDB-lite"/>
    </source>
</evidence>